<proteinExistence type="predicted"/>
<comment type="caution">
    <text evidence="2">The sequence shown here is derived from an EMBL/GenBank/DDBJ whole genome shotgun (WGS) entry which is preliminary data.</text>
</comment>
<dbReference type="EMBL" id="PIQO01000023">
    <property type="protein sequence ID" value="PKR83045.1"/>
    <property type="molecule type" value="Genomic_DNA"/>
</dbReference>
<dbReference type="RefSeq" id="WP_101356190.1">
    <property type="nucleotide sequence ID" value="NZ_PIQO01000023.1"/>
</dbReference>
<dbReference type="Proteomes" id="UP000233440">
    <property type="component" value="Unassembled WGS sequence"/>
</dbReference>
<feature type="transmembrane region" description="Helical" evidence="1">
    <location>
        <begin position="65"/>
        <end position="83"/>
    </location>
</feature>
<keyword evidence="1" id="KW-0472">Membrane</keyword>
<evidence type="ECO:0000313" key="2">
    <source>
        <dbReference type="EMBL" id="PKR83045.1"/>
    </source>
</evidence>
<keyword evidence="3" id="KW-1185">Reference proteome</keyword>
<evidence type="ECO:0000313" key="3">
    <source>
        <dbReference type="Proteomes" id="UP000233440"/>
    </source>
</evidence>
<gene>
    <name evidence="2" type="ORF">CWO92_21140</name>
</gene>
<accession>A0A2N3LEN1</accession>
<keyword evidence="1" id="KW-0812">Transmembrane</keyword>
<dbReference type="OrthoDB" id="2926026at2"/>
<protein>
    <submittedName>
        <fullName evidence="2">Uncharacterized protein</fullName>
    </submittedName>
</protein>
<reference evidence="2 3" key="1">
    <citation type="submission" date="2017-11" db="EMBL/GenBank/DDBJ databases">
        <title>Bacillus camelliae sp. nov., isolated from pu'er tea.</title>
        <authorList>
            <person name="Niu L."/>
        </authorList>
    </citation>
    <scope>NUCLEOTIDE SEQUENCE [LARGE SCALE GENOMIC DNA]</scope>
    <source>
        <strain evidence="2 3">7578-1</strain>
    </source>
</reference>
<feature type="transmembrane region" description="Helical" evidence="1">
    <location>
        <begin position="6"/>
        <end position="29"/>
    </location>
</feature>
<sequence length="147" mass="17170">MKFKVFLFTLLFIFLWYMSIFTAGFLPFIAKHKKDFSLEVLNQYILDILLHPFKNIIEMISVANPLVYICMGAAFFIFIYILIKTRGKNYETVGEKYGVQGSSRWAKKAEIFKVPEQITIVPSIDMYAELKKTLKNNSNSEYINEVK</sequence>
<keyword evidence="1" id="KW-1133">Transmembrane helix</keyword>
<organism evidence="2 3">
    <name type="scientific">Heyndrickxia camelliae</name>
    <dbReference type="NCBI Taxonomy" id="1707093"/>
    <lineage>
        <taxon>Bacteria</taxon>
        <taxon>Bacillati</taxon>
        <taxon>Bacillota</taxon>
        <taxon>Bacilli</taxon>
        <taxon>Bacillales</taxon>
        <taxon>Bacillaceae</taxon>
        <taxon>Heyndrickxia</taxon>
    </lineage>
</organism>
<dbReference type="AlphaFoldDB" id="A0A2N3LEN1"/>
<evidence type="ECO:0000256" key="1">
    <source>
        <dbReference type="SAM" id="Phobius"/>
    </source>
</evidence>
<name>A0A2N3LEN1_9BACI</name>